<name>A0A183GHP4_HELPZ</name>
<evidence type="ECO:0000313" key="5">
    <source>
        <dbReference type="WBParaSite" id="HPBE_0002209501-mRNA-1"/>
    </source>
</evidence>
<sequence>MLVEDRMLCSSDQDPGYKRQFITDAMNTITLNTCISFKLRDYEPDYVEIQNVKGTQWSQFELVGKYGATTYDLPYDYTSVMHYGKKVFSRNGGITMQTLDSKYEDVIGNAQGPSANDYRKVCLIYGCQAGCAS</sequence>
<evidence type="ECO:0000313" key="3">
    <source>
        <dbReference type="EMBL" id="VDP30282.1"/>
    </source>
</evidence>
<dbReference type="PANTHER" id="PTHR10127">
    <property type="entry name" value="DISCOIDIN, CUB, EGF, LAMININ , AND ZINC METALLOPROTEASE DOMAIN CONTAINING"/>
    <property type="match status" value="1"/>
</dbReference>
<feature type="domain" description="Peptidase M12A" evidence="2">
    <location>
        <begin position="1"/>
        <end position="128"/>
    </location>
</feature>
<accession>A0A183GHP4</accession>
<dbReference type="InterPro" id="IPR024079">
    <property type="entry name" value="MetalloPept_cat_dom_sf"/>
</dbReference>
<dbReference type="Pfam" id="PF01400">
    <property type="entry name" value="Astacin"/>
    <property type="match status" value="1"/>
</dbReference>
<keyword evidence="4" id="KW-1185">Reference proteome</keyword>
<accession>A0A3P8BVY7</accession>
<dbReference type="SUPFAM" id="SSF55486">
    <property type="entry name" value="Metalloproteases ('zincins'), catalytic domain"/>
    <property type="match status" value="1"/>
</dbReference>
<dbReference type="EMBL" id="UZAH01033645">
    <property type="protein sequence ID" value="VDP30282.1"/>
    <property type="molecule type" value="Genomic_DNA"/>
</dbReference>
<reference evidence="5" key="2">
    <citation type="submission" date="2019-09" db="UniProtKB">
        <authorList>
            <consortium name="WormBaseParasite"/>
        </authorList>
    </citation>
    <scope>IDENTIFICATION</scope>
</reference>
<evidence type="ECO:0000256" key="1">
    <source>
        <dbReference type="PROSITE-ProRule" id="PRU01211"/>
    </source>
</evidence>
<protein>
    <submittedName>
        <fullName evidence="5">Astacin domain-containing protein</fullName>
    </submittedName>
</protein>
<dbReference type="InterPro" id="IPR001506">
    <property type="entry name" value="Peptidase_M12A"/>
</dbReference>
<dbReference type="WBParaSite" id="HPBE_0002209501-mRNA-1">
    <property type="protein sequence ID" value="HPBE_0002209501-mRNA-1"/>
    <property type="gene ID" value="HPBE_0002209501"/>
</dbReference>
<evidence type="ECO:0000313" key="4">
    <source>
        <dbReference type="Proteomes" id="UP000050761"/>
    </source>
</evidence>
<evidence type="ECO:0000259" key="2">
    <source>
        <dbReference type="PROSITE" id="PS51864"/>
    </source>
</evidence>
<dbReference type="PROSITE" id="PS51864">
    <property type="entry name" value="ASTACIN"/>
    <property type="match status" value="1"/>
</dbReference>
<reference evidence="3 4" key="1">
    <citation type="submission" date="2018-11" db="EMBL/GenBank/DDBJ databases">
        <authorList>
            <consortium name="Pathogen Informatics"/>
        </authorList>
    </citation>
    <scope>NUCLEOTIDE SEQUENCE [LARGE SCALE GENOMIC DNA]</scope>
</reference>
<dbReference type="AlphaFoldDB" id="A0A183GHP4"/>
<dbReference type="OrthoDB" id="7721051at2759"/>
<comment type="caution">
    <text evidence="1">Lacks conserved residue(s) required for the propagation of feature annotation.</text>
</comment>
<dbReference type="PANTHER" id="PTHR10127:SF880">
    <property type="entry name" value="ZINC METALLOPROTEINASE NAS-5"/>
    <property type="match status" value="1"/>
</dbReference>
<dbReference type="GO" id="GO:0004222">
    <property type="term" value="F:metalloendopeptidase activity"/>
    <property type="evidence" value="ECO:0007669"/>
    <property type="project" value="InterPro"/>
</dbReference>
<dbReference type="Gene3D" id="3.40.390.10">
    <property type="entry name" value="Collagenase (Catalytic Domain)"/>
    <property type="match status" value="1"/>
</dbReference>
<dbReference type="GO" id="GO:0006508">
    <property type="term" value="P:proteolysis"/>
    <property type="evidence" value="ECO:0007669"/>
    <property type="project" value="InterPro"/>
</dbReference>
<organism evidence="4 5">
    <name type="scientific">Heligmosomoides polygyrus</name>
    <name type="common">Parasitic roundworm</name>
    <dbReference type="NCBI Taxonomy" id="6339"/>
    <lineage>
        <taxon>Eukaryota</taxon>
        <taxon>Metazoa</taxon>
        <taxon>Ecdysozoa</taxon>
        <taxon>Nematoda</taxon>
        <taxon>Chromadorea</taxon>
        <taxon>Rhabditida</taxon>
        <taxon>Rhabditina</taxon>
        <taxon>Rhabditomorpha</taxon>
        <taxon>Strongyloidea</taxon>
        <taxon>Heligmosomidae</taxon>
        <taxon>Heligmosomoides</taxon>
    </lineage>
</organism>
<proteinExistence type="predicted"/>
<gene>
    <name evidence="3" type="ORF">HPBE_LOCUS22094</name>
</gene>
<dbReference type="Proteomes" id="UP000050761">
    <property type="component" value="Unassembled WGS sequence"/>
</dbReference>